<feature type="signal peptide" evidence="1">
    <location>
        <begin position="1"/>
        <end position="20"/>
    </location>
</feature>
<proteinExistence type="predicted"/>
<organism evidence="2 3">
    <name type="scientific">Pontibacter silvestris</name>
    <dbReference type="NCBI Taxonomy" id="2305183"/>
    <lineage>
        <taxon>Bacteria</taxon>
        <taxon>Pseudomonadati</taxon>
        <taxon>Bacteroidota</taxon>
        <taxon>Cytophagia</taxon>
        <taxon>Cytophagales</taxon>
        <taxon>Hymenobacteraceae</taxon>
        <taxon>Pontibacter</taxon>
    </lineage>
</organism>
<feature type="chain" id="PRO_5045261607" evidence="1">
    <location>
        <begin position="21"/>
        <end position="220"/>
    </location>
</feature>
<dbReference type="Proteomes" id="UP001597369">
    <property type="component" value="Unassembled WGS sequence"/>
</dbReference>
<comment type="caution">
    <text evidence="2">The sequence shown here is derived from an EMBL/GenBank/DDBJ whole genome shotgun (WGS) entry which is preliminary data.</text>
</comment>
<accession>A0ABW4X5L3</accession>
<keyword evidence="3" id="KW-1185">Reference proteome</keyword>
<protein>
    <submittedName>
        <fullName evidence="2">Uncharacterized protein</fullName>
    </submittedName>
</protein>
<evidence type="ECO:0000256" key="1">
    <source>
        <dbReference type="SAM" id="SignalP"/>
    </source>
</evidence>
<evidence type="ECO:0000313" key="2">
    <source>
        <dbReference type="EMBL" id="MFD2069387.1"/>
    </source>
</evidence>
<gene>
    <name evidence="2" type="ORF">ACFSKU_21070</name>
</gene>
<sequence>MKKLLIILIACVLGSNIGFGQSKTKLKEVIVRPGGQKVVLGTKREKADYGHGGAPNNPKYQTAYFIPAKGASGLIDRVGIYIFQKHSFLEFLKPSNPVYLYLYKADAKDLPGELLVPEPLVIKPKKNTHWYWVDISEYSIALPNDGLFAAVSWPKATKEDNGPYVGMTNECDSCPFYLYHFPSEPRWLKVDERMKKSVEKGNKEKLNQNLMVRLEVSLKK</sequence>
<name>A0ABW4X5L3_9BACT</name>
<dbReference type="EMBL" id="JBHUHV010000060">
    <property type="protein sequence ID" value="MFD2069387.1"/>
    <property type="molecule type" value="Genomic_DNA"/>
</dbReference>
<dbReference type="RefSeq" id="WP_229962109.1">
    <property type="nucleotide sequence ID" value="NZ_JAJJWI010000018.1"/>
</dbReference>
<keyword evidence="1" id="KW-0732">Signal</keyword>
<reference evidence="3" key="1">
    <citation type="journal article" date="2019" name="Int. J. Syst. Evol. Microbiol.">
        <title>The Global Catalogue of Microorganisms (GCM) 10K type strain sequencing project: providing services to taxonomists for standard genome sequencing and annotation.</title>
        <authorList>
            <consortium name="The Broad Institute Genomics Platform"/>
            <consortium name="The Broad Institute Genome Sequencing Center for Infectious Disease"/>
            <person name="Wu L."/>
            <person name="Ma J."/>
        </authorList>
    </citation>
    <scope>NUCLEOTIDE SEQUENCE [LARGE SCALE GENOMIC DNA]</scope>
    <source>
        <strain evidence="3">JCM 16545</strain>
    </source>
</reference>
<evidence type="ECO:0000313" key="3">
    <source>
        <dbReference type="Proteomes" id="UP001597369"/>
    </source>
</evidence>